<dbReference type="AlphaFoldDB" id="A0A2Z2NGU6"/>
<keyword evidence="2" id="KW-1185">Reference proteome</keyword>
<dbReference type="EMBL" id="CP018632">
    <property type="protein sequence ID" value="ASJ70359.1"/>
    <property type="molecule type" value="Genomic_DNA"/>
</dbReference>
<evidence type="ECO:0008006" key="3">
    <source>
        <dbReference type="Google" id="ProtNLM"/>
    </source>
</evidence>
<evidence type="ECO:0000313" key="2">
    <source>
        <dbReference type="Proteomes" id="UP000250079"/>
    </source>
</evidence>
<accession>A0A2Z2NGU6</accession>
<proteinExistence type="predicted"/>
<reference evidence="1 2" key="1">
    <citation type="submission" date="2016-12" db="EMBL/GenBank/DDBJ databases">
        <authorList>
            <person name="Song W.-J."/>
            <person name="Kurnit D.M."/>
        </authorList>
    </citation>
    <scope>NUCLEOTIDE SEQUENCE [LARGE SCALE GENOMIC DNA]</scope>
    <source>
        <strain evidence="1 2">IMCC3135</strain>
    </source>
</reference>
<dbReference type="SUPFAM" id="SSF56436">
    <property type="entry name" value="C-type lectin-like"/>
    <property type="match status" value="1"/>
</dbReference>
<organism evidence="1 2">
    <name type="scientific">Granulosicoccus antarcticus IMCC3135</name>
    <dbReference type="NCBI Taxonomy" id="1192854"/>
    <lineage>
        <taxon>Bacteria</taxon>
        <taxon>Pseudomonadati</taxon>
        <taxon>Pseudomonadota</taxon>
        <taxon>Gammaproteobacteria</taxon>
        <taxon>Chromatiales</taxon>
        <taxon>Granulosicoccaceae</taxon>
        <taxon>Granulosicoccus</taxon>
    </lineage>
</organism>
<dbReference type="InterPro" id="IPR016187">
    <property type="entry name" value="CTDL_fold"/>
</dbReference>
<dbReference type="InterPro" id="IPR016186">
    <property type="entry name" value="C-type_lectin-like/link_sf"/>
</dbReference>
<name>A0A2Z2NGU6_9GAMM</name>
<protein>
    <recommendedName>
        <fullName evidence="3">Lectin</fullName>
    </recommendedName>
</protein>
<dbReference type="Gene3D" id="3.10.100.10">
    <property type="entry name" value="Mannose-Binding Protein A, subunit A"/>
    <property type="match status" value="1"/>
</dbReference>
<dbReference type="Proteomes" id="UP000250079">
    <property type="component" value="Chromosome"/>
</dbReference>
<gene>
    <name evidence="1" type="ORF">IMCC3135_01200</name>
</gene>
<sequence>MSENTKSANCNIALFRAAVLGIAFTGYSMSFSAWAQSSEMTFFITSAGPGKGGDLGGLEGADAHCSTLAAASGSKLSNWKAYLSVNAMVDRSGDQAKVIPGVNARNRIGTGPWSNAKGVLIANDVEELHSATNLINLKTGLDENGNAVNGRADKPNRHDIITGSTPQGQYSTAGGDTTCIGWTSSGKGSAIVGHHDRAGLSEDRHMVSWNSAHGSAGCAAEDLPKTGGDGLFYCFYEAE</sequence>
<dbReference type="KEGG" id="gai:IMCC3135_01200"/>
<dbReference type="OrthoDB" id="3078267at2"/>
<evidence type="ECO:0000313" key="1">
    <source>
        <dbReference type="EMBL" id="ASJ70359.1"/>
    </source>
</evidence>
<dbReference type="RefSeq" id="WP_088915911.1">
    <property type="nucleotide sequence ID" value="NZ_CP018632.1"/>
</dbReference>